<evidence type="ECO:0000256" key="1">
    <source>
        <dbReference type="ARBA" id="ARBA00004479"/>
    </source>
</evidence>
<evidence type="ECO:0000256" key="4">
    <source>
        <dbReference type="ARBA" id="ARBA00022679"/>
    </source>
</evidence>
<accession>A0AAD6QDC1</accession>
<dbReference type="InterPro" id="IPR000719">
    <property type="entry name" value="Prot_kinase_dom"/>
</dbReference>
<keyword evidence="8" id="KW-0547">Nucleotide-binding</keyword>
<dbReference type="FunFam" id="2.10.25.10:FF:000628">
    <property type="entry name" value="Wall-associated receptor kinase 2"/>
    <property type="match status" value="1"/>
</dbReference>
<dbReference type="Gene3D" id="3.30.200.20">
    <property type="entry name" value="Phosphorylase Kinase, domain 1"/>
    <property type="match status" value="1"/>
</dbReference>
<dbReference type="CDD" id="cd00054">
    <property type="entry name" value="EGF_CA"/>
    <property type="match status" value="1"/>
</dbReference>
<dbReference type="InterPro" id="IPR018097">
    <property type="entry name" value="EGF_Ca-bd_CS"/>
</dbReference>
<dbReference type="PROSITE" id="PS00010">
    <property type="entry name" value="ASX_HYDROXYL"/>
    <property type="match status" value="1"/>
</dbReference>
<evidence type="ECO:0000256" key="17">
    <source>
        <dbReference type="PROSITE-ProRule" id="PRU00076"/>
    </source>
</evidence>
<proteinExistence type="predicted"/>
<feature type="chain" id="PRO_5042201285" evidence="19">
    <location>
        <begin position="26"/>
        <end position="749"/>
    </location>
</feature>
<dbReference type="InterPro" id="IPR011009">
    <property type="entry name" value="Kinase-like_dom_sf"/>
</dbReference>
<comment type="catalytic activity">
    <reaction evidence="15">
        <text>L-seryl-[protein] + ATP = O-phospho-L-seryl-[protein] + ADP + H(+)</text>
        <dbReference type="Rhea" id="RHEA:17989"/>
        <dbReference type="Rhea" id="RHEA-COMP:9863"/>
        <dbReference type="Rhea" id="RHEA-COMP:11604"/>
        <dbReference type="ChEBI" id="CHEBI:15378"/>
        <dbReference type="ChEBI" id="CHEBI:29999"/>
        <dbReference type="ChEBI" id="CHEBI:30616"/>
        <dbReference type="ChEBI" id="CHEBI:83421"/>
        <dbReference type="ChEBI" id="CHEBI:456216"/>
    </reaction>
</comment>
<dbReference type="SMART" id="SM00179">
    <property type="entry name" value="EGF_CA"/>
    <property type="match status" value="1"/>
</dbReference>
<dbReference type="EMBL" id="JAQIZT010000009">
    <property type="protein sequence ID" value="KAJ6986033.1"/>
    <property type="molecule type" value="Genomic_DNA"/>
</dbReference>
<evidence type="ECO:0000259" key="20">
    <source>
        <dbReference type="PROSITE" id="PS50011"/>
    </source>
</evidence>
<reference evidence="22" key="1">
    <citation type="journal article" date="2023" name="Mol. Ecol. Resour.">
        <title>Chromosome-level genome assembly of a triploid poplar Populus alba 'Berolinensis'.</title>
        <authorList>
            <person name="Chen S."/>
            <person name="Yu Y."/>
            <person name="Wang X."/>
            <person name="Wang S."/>
            <person name="Zhang T."/>
            <person name="Zhou Y."/>
            <person name="He R."/>
            <person name="Meng N."/>
            <person name="Wang Y."/>
            <person name="Liu W."/>
            <person name="Liu Z."/>
            <person name="Liu J."/>
            <person name="Guo Q."/>
            <person name="Huang H."/>
            <person name="Sederoff R.R."/>
            <person name="Wang G."/>
            <person name="Qu G."/>
            <person name="Chen S."/>
        </authorList>
    </citation>
    <scope>NUCLEOTIDE SEQUENCE</scope>
    <source>
        <strain evidence="22">SC-2020</strain>
    </source>
</reference>
<dbReference type="AlphaFoldDB" id="A0AAD6QDC1"/>
<dbReference type="Gene3D" id="1.10.510.10">
    <property type="entry name" value="Transferase(Phosphotransferase) domain 1"/>
    <property type="match status" value="1"/>
</dbReference>
<evidence type="ECO:0000256" key="10">
    <source>
        <dbReference type="ARBA" id="ARBA00022840"/>
    </source>
</evidence>
<evidence type="ECO:0000256" key="19">
    <source>
        <dbReference type="SAM" id="SignalP"/>
    </source>
</evidence>
<dbReference type="InterPro" id="IPR013695">
    <property type="entry name" value="WAK"/>
</dbReference>
<name>A0AAD6QDC1_9ROSI</name>
<feature type="signal peptide" evidence="19">
    <location>
        <begin position="1"/>
        <end position="25"/>
    </location>
</feature>
<evidence type="ECO:0000256" key="15">
    <source>
        <dbReference type="ARBA" id="ARBA00047558"/>
    </source>
</evidence>
<dbReference type="InterPro" id="IPR000742">
    <property type="entry name" value="EGF"/>
</dbReference>
<dbReference type="SUPFAM" id="SSF56112">
    <property type="entry name" value="Protein kinase-like (PK-like)"/>
    <property type="match status" value="1"/>
</dbReference>
<evidence type="ECO:0000256" key="6">
    <source>
        <dbReference type="ARBA" id="ARBA00022729"/>
    </source>
</evidence>
<organism evidence="22 23">
    <name type="scientific">Populus alba x Populus x berolinensis</name>
    <dbReference type="NCBI Taxonomy" id="444605"/>
    <lineage>
        <taxon>Eukaryota</taxon>
        <taxon>Viridiplantae</taxon>
        <taxon>Streptophyta</taxon>
        <taxon>Embryophyta</taxon>
        <taxon>Tracheophyta</taxon>
        <taxon>Spermatophyta</taxon>
        <taxon>Magnoliopsida</taxon>
        <taxon>eudicotyledons</taxon>
        <taxon>Gunneridae</taxon>
        <taxon>Pentapetalae</taxon>
        <taxon>rosids</taxon>
        <taxon>fabids</taxon>
        <taxon>Malpighiales</taxon>
        <taxon>Salicaceae</taxon>
        <taxon>Saliceae</taxon>
        <taxon>Populus</taxon>
    </lineage>
</organism>
<keyword evidence="7" id="KW-0677">Repeat</keyword>
<dbReference type="Proteomes" id="UP001164929">
    <property type="component" value="Chromosome 9"/>
</dbReference>
<dbReference type="Gene3D" id="2.10.25.10">
    <property type="entry name" value="Laminin"/>
    <property type="match status" value="1"/>
</dbReference>
<evidence type="ECO:0000256" key="14">
    <source>
        <dbReference type="ARBA" id="ARBA00023180"/>
    </source>
</evidence>
<comment type="catalytic activity">
    <reaction evidence="16">
        <text>L-threonyl-[protein] + ATP = O-phospho-L-threonyl-[protein] + ADP + H(+)</text>
        <dbReference type="Rhea" id="RHEA:46608"/>
        <dbReference type="Rhea" id="RHEA-COMP:11060"/>
        <dbReference type="Rhea" id="RHEA-COMP:11605"/>
        <dbReference type="ChEBI" id="CHEBI:15378"/>
        <dbReference type="ChEBI" id="CHEBI:30013"/>
        <dbReference type="ChEBI" id="CHEBI:30616"/>
        <dbReference type="ChEBI" id="CHEBI:61977"/>
        <dbReference type="ChEBI" id="CHEBI:456216"/>
    </reaction>
</comment>
<dbReference type="SMART" id="SM00181">
    <property type="entry name" value="EGF"/>
    <property type="match status" value="2"/>
</dbReference>
<evidence type="ECO:0000256" key="8">
    <source>
        <dbReference type="ARBA" id="ARBA00022741"/>
    </source>
</evidence>
<feature type="domain" description="EGF-like" evidence="21">
    <location>
        <begin position="292"/>
        <end position="333"/>
    </location>
</feature>
<keyword evidence="2" id="KW-0723">Serine/threonine-protein kinase</keyword>
<keyword evidence="11 18" id="KW-1133">Transmembrane helix</keyword>
<keyword evidence="4" id="KW-0808">Transferase</keyword>
<keyword evidence="3 17" id="KW-0245">EGF-like domain</keyword>
<dbReference type="GO" id="GO:0004674">
    <property type="term" value="F:protein serine/threonine kinase activity"/>
    <property type="evidence" value="ECO:0007669"/>
    <property type="project" value="UniProtKB-KW"/>
</dbReference>
<evidence type="ECO:0000256" key="12">
    <source>
        <dbReference type="ARBA" id="ARBA00023136"/>
    </source>
</evidence>
<dbReference type="Pfam" id="PF08488">
    <property type="entry name" value="WAK"/>
    <property type="match status" value="1"/>
</dbReference>
<evidence type="ECO:0000256" key="3">
    <source>
        <dbReference type="ARBA" id="ARBA00022536"/>
    </source>
</evidence>
<gene>
    <name evidence="22" type="ORF">NC653_023830</name>
</gene>
<dbReference type="InterPro" id="IPR045274">
    <property type="entry name" value="WAK-like"/>
</dbReference>
<dbReference type="PROSITE" id="PS50011">
    <property type="entry name" value="PROTEIN_KINASE_DOM"/>
    <property type="match status" value="1"/>
</dbReference>
<feature type="domain" description="Protein kinase" evidence="20">
    <location>
        <begin position="416"/>
        <end position="690"/>
    </location>
</feature>
<dbReference type="SMART" id="SM00220">
    <property type="entry name" value="S_TKc"/>
    <property type="match status" value="1"/>
</dbReference>
<dbReference type="PROSITE" id="PS00108">
    <property type="entry name" value="PROTEIN_KINASE_ST"/>
    <property type="match status" value="1"/>
</dbReference>
<dbReference type="InterPro" id="IPR009030">
    <property type="entry name" value="Growth_fac_rcpt_cys_sf"/>
</dbReference>
<sequence length="749" mass="82960">MILQRWGFLPMMLLLVVAAITGATANPDVKDGCQERCGDVIVPYPFGIGEPRCAMNANFFLRCTSTDDGHQELWFGFVPARHISVEEGTVTIFFVPAFDCYDKSGQQARLSKLSMDLIDPYTISDSRNMFTAVGCDTIAMGTNKEGTSGVGCLSLCTVNATMSKENSCSGSGCCQTTIPKGLKSLNITVQSLRNHTTVSEFNPCGFAFLQEKVSFNLSDWPLSRTPTNFDTSNVVIEWVAQTETCEEARANKSSYACGINTNCYYSDNGQGYRCACNEGFEGNPYLEKGCQDIDECKDAGERYPCDGKCHNTIGDYECKCPLGMRGDGKRGCRGFGIVTIIISVVVGVVGVLLLLIGGWWLYKIMEKRKSIELKRKFFRQNGGLLLQRQLSSGHQCGISKTKVFSSEELETATDGFNVNRILGQGGQGTVFKGMLADGVIVAVKRSTMVSEENLEGFINEVCILSQINQRNVVRLLGCCLEAEVPLLVYEFIPNGTLYEYLHRQNEEFPLSWEMRLQIAAETAGALCYLHSAASIPIYHRDIKSTNILLDHKYRAKIADFGTSRSLSVDQTHLTTNVQGTFGYLDPEYFWSCRYTDKSDVYSFGVVLAELLTGQKAILTNESQEPKNLAAHFVLFMEENIIFDIVDAQIKEHCPKEDVIGVANIAMRCLNLNGKMRPTMKQVTSELERIIQLSQKKDVQQNNEEADQGITAEVISAWDDASTSITCSSFQVDQALSSSDVEPLVPFKTW</sequence>
<evidence type="ECO:0000259" key="21">
    <source>
        <dbReference type="PROSITE" id="PS50026"/>
    </source>
</evidence>
<dbReference type="FunFam" id="1.10.510.10:FF:000084">
    <property type="entry name" value="Wall-associated receptor kinase 2"/>
    <property type="match status" value="1"/>
</dbReference>
<evidence type="ECO:0000256" key="18">
    <source>
        <dbReference type="SAM" id="Phobius"/>
    </source>
</evidence>
<evidence type="ECO:0000256" key="2">
    <source>
        <dbReference type="ARBA" id="ARBA00022527"/>
    </source>
</evidence>
<dbReference type="Pfam" id="PF07714">
    <property type="entry name" value="PK_Tyr_Ser-Thr"/>
    <property type="match status" value="1"/>
</dbReference>
<keyword evidence="14" id="KW-0325">Glycoprotein</keyword>
<keyword evidence="13" id="KW-1015">Disulfide bond</keyword>
<keyword evidence="6 19" id="KW-0732">Signal</keyword>
<dbReference type="InterPro" id="IPR000152">
    <property type="entry name" value="EGF-type_Asp/Asn_hydroxyl_site"/>
</dbReference>
<dbReference type="InterPro" id="IPR001881">
    <property type="entry name" value="EGF-like_Ca-bd_dom"/>
</dbReference>
<feature type="transmembrane region" description="Helical" evidence="18">
    <location>
        <begin position="335"/>
        <end position="362"/>
    </location>
</feature>
<keyword evidence="9" id="KW-0418">Kinase</keyword>
<protein>
    <submittedName>
        <fullName evidence="22">Uncharacterized protein</fullName>
    </submittedName>
</protein>
<dbReference type="PANTHER" id="PTHR27005">
    <property type="entry name" value="WALL-ASSOCIATED RECEPTOR KINASE-LIKE 21"/>
    <property type="match status" value="1"/>
</dbReference>
<evidence type="ECO:0000256" key="16">
    <source>
        <dbReference type="ARBA" id="ARBA00047951"/>
    </source>
</evidence>
<dbReference type="PANTHER" id="PTHR27005:SF335">
    <property type="entry name" value="PROTEIN KINASE DOMAIN-CONTAINING PROTEIN"/>
    <property type="match status" value="1"/>
</dbReference>
<keyword evidence="5 18" id="KW-0812">Transmembrane</keyword>
<dbReference type="GO" id="GO:0005509">
    <property type="term" value="F:calcium ion binding"/>
    <property type="evidence" value="ECO:0007669"/>
    <property type="project" value="InterPro"/>
</dbReference>
<dbReference type="GO" id="GO:0007166">
    <property type="term" value="P:cell surface receptor signaling pathway"/>
    <property type="evidence" value="ECO:0007669"/>
    <property type="project" value="InterPro"/>
</dbReference>
<evidence type="ECO:0000256" key="7">
    <source>
        <dbReference type="ARBA" id="ARBA00022737"/>
    </source>
</evidence>
<comment type="subcellular location">
    <subcellularLocation>
        <location evidence="1">Membrane</location>
        <topology evidence="1">Single-pass type I membrane protein</topology>
    </subcellularLocation>
</comment>
<evidence type="ECO:0000313" key="22">
    <source>
        <dbReference type="EMBL" id="KAJ6986033.1"/>
    </source>
</evidence>
<keyword evidence="12 18" id="KW-0472">Membrane</keyword>
<dbReference type="InterPro" id="IPR008271">
    <property type="entry name" value="Ser/Thr_kinase_AS"/>
</dbReference>
<dbReference type="InterPro" id="IPR001245">
    <property type="entry name" value="Ser-Thr/Tyr_kinase_cat_dom"/>
</dbReference>
<dbReference type="PROSITE" id="PS01187">
    <property type="entry name" value="EGF_CA"/>
    <property type="match status" value="1"/>
</dbReference>
<dbReference type="GO" id="GO:0005886">
    <property type="term" value="C:plasma membrane"/>
    <property type="evidence" value="ECO:0007669"/>
    <property type="project" value="TreeGrafter"/>
</dbReference>
<comment type="caution">
    <text evidence="22">The sequence shown here is derived from an EMBL/GenBank/DDBJ whole genome shotgun (WGS) entry which is preliminary data.</text>
</comment>
<dbReference type="FunFam" id="3.30.200.20:FF:000043">
    <property type="entry name" value="Wall-associated receptor kinase 2"/>
    <property type="match status" value="1"/>
</dbReference>
<dbReference type="GO" id="GO:0005524">
    <property type="term" value="F:ATP binding"/>
    <property type="evidence" value="ECO:0007669"/>
    <property type="project" value="UniProtKB-KW"/>
</dbReference>
<keyword evidence="23" id="KW-1185">Reference proteome</keyword>
<evidence type="ECO:0000256" key="11">
    <source>
        <dbReference type="ARBA" id="ARBA00022989"/>
    </source>
</evidence>
<evidence type="ECO:0000256" key="9">
    <source>
        <dbReference type="ARBA" id="ARBA00022777"/>
    </source>
</evidence>
<evidence type="ECO:0000256" key="13">
    <source>
        <dbReference type="ARBA" id="ARBA00023157"/>
    </source>
</evidence>
<dbReference type="PROSITE" id="PS50026">
    <property type="entry name" value="EGF_3"/>
    <property type="match status" value="1"/>
</dbReference>
<evidence type="ECO:0000256" key="5">
    <source>
        <dbReference type="ARBA" id="ARBA00022692"/>
    </source>
</evidence>
<keyword evidence="10" id="KW-0067">ATP-binding</keyword>
<comment type="caution">
    <text evidence="17">Lacks conserved residue(s) required for the propagation of feature annotation.</text>
</comment>
<evidence type="ECO:0000313" key="23">
    <source>
        <dbReference type="Proteomes" id="UP001164929"/>
    </source>
</evidence>
<dbReference type="SUPFAM" id="SSF57184">
    <property type="entry name" value="Growth factor receptor domain"/>
    <property type="match status" value="1"/>
</dbReference>